<sequence length="80" mass="9198">MSERTQYMGQRVELRQQRQRVALDCEALRDRLRLALPLAEEVSAIDREVVVNAAMALHERLGELQGIDRKLAILNRELGD</sequence>
<dbReference type="EMBL" id="CP001197">
    <property type="protein sequence ID" value="ACL08229.1"/>
    <property type="molecule type" value="Genomic_DNA"/>
</dbReference>
<protein>
    <submittedName>
        <fullName evidence="1">Uncharacterized protein</fullName>
    </submittedName>
</protein>
<gene>
    <name evidence="1" type="ordered locus">DvMF_1280</name>
</gene>
<name>B8DLG7_NITV9</name>
<evidence type="ECO:0000313" key="1">
    <source>
        <dbReference type="EMBL" id="ACL08229.1"/>
    </source>
</evidence>
<dbReference type="eggNOG" id="ENOG5030M7Q">
    <property type="taxonomic scope" value="Bacteria"/>
</dbReference>
<reference evidence="1" key="1">
    <citation type="submission" date="2008-10" db="EMBL/GenBank/DDBJ databases">
        <title>Complete sequence of Desulfovibrio vulgaris str. 'Miyazaki F'.</title>
        <authorList>
            <person name="Lucas S."/>
            <person name="Copeland A."/>
            <person name="Lapidus A."/>
            <person name="Glavina del Rio T."/>
            <person name="Dalin E."/>
            <person name="Tice H."/>
            <person name="Bruce D."/>
            <person name="Goodwin L."/>
            <person name="Pitluck S."/>
            <person name="Sims D."/>
            <person name="Brettin T."/>
            <person name="Detter J.C."/>
            <person name="Han C."/>
            <person name="Larimer F."/>
            <person name="Land M."/>
            <person name="Hauser L."/>
            <person name="Kyrpides N."/>
            <person name="Mikhailova N."/>
            <person name="Hazen T.C."/>
            <person name="Richardson P."/>
        </authorList>
    </citation>
    <scope>NUCLEOTIDE SEQUENCE</scope>
    <source>
        <strain evidence="1">Miyazaki F</strain>
    </source>
</reference>
<dbReference type="HOGENOM" id="CLU_2584096_0_0_7"/>
<dbReference type="STRING" id="883.DvMF_1280"/>
<organism evidence="1">
    <name type="scientific">Nitratidesulfovibrio vulgaris (strain DSM 19637 / Miyazaki F)</name>
    <name type="common">Desulfovibrio vulgaris</name>
    <dbReference type="NCBI Taxonomy" id="883"/>
    <lineage>
        <taxon>Bacteria</taxon>
        <taxon>Pseudomonadati</taxon>
        <taxon>Thermodesulfobacteriota</taxon>
        <taxon>Desulfovibrionia</taxon>
        <taxon>Desulfovibrionales</taxon>
        <taxon>Desulfovibrionaceae</taxon>
        <taxon>Nitratidesulfovibrio</taxon>
    </lineage>
</organism>
<dbReference type="AlphaFoldDB" id="B8DLG7"/>
<proteinExistence type="predicted"/>
<dbReference type="KEGG" id="dvm:DvMF_1280"/>
<dbReference type="OrthoDB" id="9912799at2"/>
<accession>B8DLG7</accession>